<reference evidence="4 5" key="1">
    <citation type="submission" date="2017-04" db="EMBL/GenBank/DDBJ databases">
        <title>Draft genome sequence of Tuber borchii Vittad., a whitish edible truffle.</title>
        <authorList>
            <consortium name="DOE Joint Genome Institute"/>
            <person name="Murat C."/>
            <person name="Kuo A."/>
            <person name="Barry K.W."/>
            <person name="Clum A."/>
            <person name="Dockter R.B."/>
            <person name="Fauchery L."/>
            <person name="Iotti M."/>
            <person name="Kohler A."/>
            <person name="Labutti K."/>
            <person name="Lindquist E.A."/>
            <person name="Lipzen A."/>
            <person name="Ohm R.A."/>
            <person name="Wang M."/>
            <person name="Grigoriev I.V."/>
            <person name="Zambonelli A."/>
            <person name="Martin F.M."/>
        </authorList>
    </citation>
    <scope>NUCLEOTIDE SEQUENCE [LARGE SCALE GENOMIC DNA]</scope>
    <source>
        <strain evidence="4 5">Tbo3840</strain>
    </source>
</reference>
<dbReference type="AlphaFoldDB" id="A0A2T6ZRP0"/>
<protein>
    <submittedName>
        <fullName evidence="4">Alpha/Beta hydrolase protein</fullName>
    </submittedName>
</protein>
<dbReference type="GO" id="GO:0005739">
    <property type="term" value="C:mitochondrion"/>
    <property type="evidence" value="ECO:0007669"/>
    <property type="project" value="TreeGrafter"/>
</dbReference>
<dbReference type="InterPro" id="IPR000073">
    <property type="entry name" value="AB_hydrolase_1"/>
</dbReference>
<dbReference type="InterPro" id="IPR029058">
    <property type="entry name" value="AB_hydrolase_fold"/>
</dbReference>
<evidence type="ECO:0000256" key="1">
    <source>
        <dbReference type="ARBA" id="ARBA00008645"/>
    </source>
</evidence>
<dbReference type="GO" id="GO:0052689">
    <property type="term" value="F:carboxylic ester hydrolase activity"/>
    <property type="evidence" value="ECO:0007669"/>
    <property type="project" value="TreeGrafter"/>
</dbReference>
<dbReference type="FunFam" id="3.40.50.1820:FF:000039">
    <property type="entry name" value="Esterase ybfF"/>
    <property type="match status" value="1"/>
</dbReference>
<keyword evidence="5" id="KW-1185">Reference proteome</keyword>
<feature type="domain" description="AB hydrolase-1" evidence="3">
    <location>
        <begin position="2"/>
        <end position="104"/>
    </location>
</feature>
<evidence type="ECO:0000259" key="3">
    <source>
        <dbReference type="Pfam" id="PF00561"/>
    </source>
</evidence>
<accession>A0A2T6ZRP0</accession>
<proteinExistence type="inferred from homology"/>
<comment type="caution">
    <text evidence="4">The sequence shown here is derived from an EMBL/GenBank/DDBJ whole genome shotgun (WGS) entry which is preliminary data.</text>
</comment>
<evidence type="ECO:0000256" key="2">
    <source>
        <dbReference type="ARBA" id="ARBA00022801"/>
    </source>
</evidence>
<comment type="similarity">
    <text evidence="1">Belongs to the AB hydrolase superfamily.</text>
</comment>
<keyword evidence="2 4" id="KW-0378">Hydrolase</keyword>
<organism evidence="4 5">
    <name type="scientific">Tuber borchii</name>
    <name type="common">White truffle</name>
    <dbReference type="NCBI Taxonomy" id="42251"/>
    <lineage>
        <taxon>Eukaryota</taxon>
        <taxon>Fungi</taxon>
        <taxon>Dikarya</taxon>
        <taxon>Ascomycota</taxon>
        <taxon>Pezizomycotina</taxon>
        <taxon>Pezizomycetes</taxon>
        <taxon>Pezizales</taxon>
        <taxon>Tuberaceae</taxon>
        <taxon>Tuber</taxon>
    </lineage>
</organism>
<dbReference type="Pfam" id="PF00561">
    <property type="entry name" value="Abhydrolase_1"/>
    <property type="match status" value="1"/>
</dbReference>
<dbReference type="PANTHER" id="PTHR46118">
    <property type="entry name" value="PROTEIN ABHD11"/>
    <property type="match status" value="1"/>
</dbReference>
<dbReference type="Proteomes" id="UP000244722">
    <property type="component" value="Unassembled WGS sequence"/>
</dbReference>
<dbReference type="STRING" id="42251.A0A2T6ZRP0"/>
<sequence length="257" mass="28858">MHGLFGSRQNNHSVSKALARDLNRPVYTLDLRNHGESPHTPQHNYEAMAEDVEHFLQENKLGPKTVLIGHSMGAKTAMAVALRKPSLISSIIAVDNAPIEAALHSSFGGYVRAMRQIEDSHLTKTKEADAILAEVESDIGIRQFLLRNLVRGDGGHLEFRIPVKTLARELDNMSAFAYHPDKARFEKRALFVRGTQSPYIPDEAIPVIGRFFPLFRLKDIDAGHWVISEKPNEFKEAVIEFLSEEEEQYPQSPSPNP</sequence>
<dbReference type="Gene3D" id="3.40.50.1820">
    <property type="entry name" value="alpha/beta hydrolase"/>
    <property type="match status" value="1"/>
</dbReference>
<gene>
    <name evidence="4" type="ORF">B9Z19DRAFT_1084682</name>
</gene>
<dbReference type="EMBL" id="NESQ01000128">
    <property type="protein sequence ID" value="PUU78159.1"/>
    <property type="molecule type" value="Genomic_DNA"/>
</dbReference>
<dbReference type="SUPFAM" id="SSF53474">
    <property type="entry name" value="alpha/beta-Hydrolases"/>
    <property type="match status" value="1"/>
</dbReference>
<dbReference type="OrthoDB" id="8119704at2759"/>
<name>A0A2T6ZRP0_TUBBO</name>
<evidence type="ECO:0000313" key="5">
    <source>
        <dbReference type="Proteomes" id="UP000244722"/>
    </source>
</evidence>
<dbReference type="PANTHER" id="PTHR46118:SF4">
    <property type="entry name" value="PROTEIN ABHD11"/>
    <property type="match status" value="1"/>
</dbReference>
<evidence type="ECO:0000313" key="4">
    <source>
        <dbReference type="EMBL" id="PUU78159.1"/>
    </source>
</evidence>